<dbReference type="InterPro" id="IPR050237">
    <property type="entry name" value="ATP-dep_AMP-bd_enzyme"/>
</dbReference>
<keyword evidence="3" id="KW-0436">Ligase</keyword>
<sequence length="568" mass="62441">MIARRSEFWDTSVPRPWLAAYPRGILPHLTYPAEPLTHLLDRSAERFPSRVACCYYEQTLTYDELAAQVRRMAAWLLETGLQPGDRVGLLLPNLPETIAALFGTWLAGGVVVSLSPLMVAEEVAALVLKARCSVVITLDVLAPLLRSCQAPHPKCVVLATLKNRLPRLERLGYAWVRFRRLGFSAPCPSIRTVPWSRLVDGRCQEADVPRVSPQSPALILPTGGTTNAPKAVVLSHTNLMANACQLTHWSGGRAGEESILATLPFFHSYGLSSCLTSGMALGATLILHHRFRTDSVVRLIERHRPTLFPAVPAMLAALNSQELRRRRRDFSSLRACISGGAALPPRVAQEFAEHTGCRVVEGYGLSEASPVTHVGPLDGSAVPGTIGLPLPDTDACIVDSETGTHPLPFGQVGELVVRGPQVMLGYYEDPAATAQAVRHGWLYTGDLAACDERGFFRIVDRKKDLIITSGFNVVPGDVEEVLLKYPGVREAAVVGVPDEDKGELVKAILVLERGKKFHRHDFERFAHQHLAAYKRPRIVETRTEPLPRNFLGKVLRRQLRSAESARPR</sequence>
<protein>
    <submittedName>
        <fullName evidence="3">Long-chain fatty acid--CoA ligase</fullName>
    </submittedName>
</protein>
<dbReference type="Gene3D" id="3.40.50.12780">
    <property type="entry name" value="N-terminal domain of ligase-like"/>
    <property type="match status" value="1"/>
</dbReference>
<dbReference type="SUPFAM" id="SSF56801">
    <property type="entry name" value="Acetyl-CoA synthetase-like"/>
    <property type="match status" value="1"/>
</dbReference>
<evidence type="ECO:0000313" key="3">
    <source>
        <dbReference type="EMBL" id="HGT38258.1"/>
    </source>
</evidence>
<dbReference type="Pfam" id="PF13193">
    <property type="entry name" value="AMP-binding_C"/>
    <property type="match status" value="1"/>
</dbReference>
<name>A0A7C4LKQ6_9PLAN</name>
<dbReference type="InterPro" id="IPR042099">
    <property type="entry name" value="ANL_N_sf"/>
</dbReference>
<dbReference type="InterPro" id="IPR000873">
    <property type="entry name" value="AMP-dep_synth/lig_dom"/>
</dbReference>
<dbReference type="GO" id="GO:0016877">
    <property type="term" value="F:ligase activity, forming carbon-sulfur bonds"/>
    <property type="evidence" value="ECO:0007669"/>
    <property type="project" value="UniProtKB-ARBA"/>
</dbReference>
<accession>A0A7C4LKQ6</accession>
<feature type="domain" description="AMP-binding enzyme C-terminal" evidence="2">
    <location>
        <begin position="478"/>
        <end position="553"/>
    </location>
</feature>
<dbReference type="AlphaFoldDB" id="A0A7C4LKQ6"/>
<dbReference type="CDD" id="cd05936">
    <property type="entry name" value="FC-FACS_FadD_like"/>
    <property type="match status" value="1"/>
</dbReference>
<organism evidence="3">
    <name type="scientific">Schlesneria paludicola</name>
    <dbReference type="NCBI Taxonomy" id="360056"/>
    <lineage>
        <taxon>Bacteria</taxon>
        <taxon>Pseudomonadati</taxon>
        <taxon>Planctomycetota</taxon>
        <taxon>Planctomycetia</taxon>
        <taxon>Planctomycetales</taxon>
        <taxon>Planctomycetaceae</taxon>
        <taxon>Schlesneria</taxon>
    </lineage>
</organism>
<dbReference type="PANTHER" id="PTHR43767">
    <property type="entry name" value="LONG-CHAIN-FATTY-ACID--COA LIGASE"/>
    <property type="match status" value="1"/>
</dbReference>
<dbReference type="InterPro" id="IPR045851">
    <property type="entry name" value="AMP-bd_C_sf"/>
</dbReference>
<reference evidence="3" key="1">
    <citation type="journal article" date="2020" name="mSystems">
        <title>Genome- and Community-Level Interaction Insights into Carbon Utilization and Element Cycling Functions of Hydrothermarchaeota in Hydrothermal Sediment.</title>
        <authorList>
            <person name="Zhou Z."/>
            <person name="Liu Y."/>
            <person name="Xu W."/>
            <person name="Pan J."/>
            <person name="Luo Z.H."/>
            <person name="Li M."/>
        </authorList>
    </citation>
    <scope>NUCLEOTIDE SEQUENCE [LARGE SCALE GENOMIC DNA]</scope>
    <source>
        <strain evidence="3">SpSt-508</strain>
    </source>
</reference>
<comment type="caution">
    <text evidence="3">The sequence shown here is derived from an EMBL/GenBank/DDBJ whole genome shotgun (WGS) entry which is preliminary data.</text>
</comment>
<dbReference type="PANTHER" id="PTHR43767:SF12">
    <property type="entry name" value="AMP-DEPENDENT SYNTHETASE AND LIGASE"/>
    <property type="match status" value="1"/>
</dbReference>
<dbReference type="Pfam" id="PF00501">
    <property type="entry name" value="AMP-binding"/>
    <property type="match status" value="1"/>
</dbReference>
<gene>
    <name evidence="3" type="ORF">ENS64_03185</name>
</gene>
<evidence type="ECO:0000259" key="1">
    <source>
        <dbReference type="Pfam" id="PF00501"/>
    </source>
</evidence>
<proteinExistence type="predicted"/>
<dbReference type="EMBL" id="DSVQ01000006">
    <property type="protein sequence ID" value="HGT38258.1"/>
    <property type="molecule type" value="Genomic_DNA"/>
</dbReference>
<dbReference type="Gene3D" id="3.30.300.30">
    <property type="match status" value="1"/>
</dbReference>
<dbReference type="InterPro" id="IPR025110">
    <property type="entry name" value="AMP-bd_C"/>
</dbReference>
<evidence type="ECO:0000259" key="2">
    <source>
        <dbReference type="Pfam" id="PF13193"/>
    </source>
</evidence>
<feature type="domain" description="AMP-dependent synthetase/ligase" evidence="1">
    <location>
        <begin position="40"/>
        <end position="427"/>
    </location>
</feature>